<keyword evidence="1 2" id="KW-0238">DNA-binding</keyword>
<dbReference type="InterPro" id="IPR050624">
    <property type="entry name" value="HTH-type_Tx_Regulator"/>
</dbReference>
<dbReference type="Pfam" id="PF00440">
    <property type="entry name" value="TetR_N"/>
    <property type="match status" value="1"/>
</dbReference>
<keyword evidence="5" id="KW-1185">Reference proteome</keyword>
<dbReference type="InterPro" id="IPR009057">
    <property type="entry name" value="Homeodomain-like_sf"/>
</dbReference>
<evidence type="ECO:0000256" key="2">
    <source>
        <dbReference type="PROSITE-ProRule" id="PRU00335"/>
    </source>
</evidence>
<dbReference type="PROSITE" id="PS50977">
    <property type="entry name" value="HTH_TETR_2"/>
    <property type="match status" value="1"/>
</dbReference>
<dbReference type="EMBL" id="VUNC01000005">
    <property type="protein sequence ID" value="MST72803.1"/>
    <property type="molecule type" value="Genomic_DNA"/>
</dbReference>
<feature type="domain" description="HTH tetR-type" evidence="3">
    <location>
        <begin position="10"/>
        <end position="70"/>
    </location>
</feature>
<evidence type="ECO:0000313" key="5">
    <source>
        <dbReference type="Proteomes" id="UP000469325"/>
    </source>
</evidence>
<dbReference type="GO" id="GO:0003677">
    <property type="term" value="F:DNA binding"/>
    <property type="evidence" value="ECO:0007669"/>
    <property type="project" value="UniProtKB-UniRule"/>
</dbReference>
<dbReference type="PANTHER" id="PTHR43479:SF7">
    <property type="entry name" value="TETR-FAMILY TRANSCRIPTIONAL REGULATOR"/>
    <property type="match status" value="1"/>
</dbReference>
<accession>A0A6N7XEN8</accession>
<comment type="caution">
    <text evidence="4">The sequence shown here is derived from an EMBL/GenBank/DDBJ whole genome shotgun (WGS) entry which is preliminary data.</text>
</comment>
<proteinExistence type="predicted"/>
<sequence>MAEKKNRNALRSIRLIKEAFLELLATEPYEKITVTDVTREAGLNRGTFYAHFDDMDDLLHQVIDEVVERASELLQQSFDTDFLENPLPILEQLGKYMSESYGLYGRVLNSASSDIFVKSLGGMFEKKVHGWIDAQNVDDPTTQLMLSDYLVGGVLRTYRAWMDGEYGNIPIEEVNLRLGAFVKAAGRIIPRRTRQ</sequence>
<dbReference type="Proteomes" id="UP000469325">
    <property type="component" value="Unassembled WGS sequence"/>
</dbReference>
<dbReference type="AlphaFoldDB" id="A0A6N7XEN8"/>
<evidence type="ECO:0000313" key="4">
    <source>
        <dbReference type="EMBL" id="MST72803.1"/>
    </source>
</evidence>
<reference evidence="4 5" key="1">
    <citation type="submission" date="2019-08" db="EMBL/GenBank/DDBJ databases">
        <title>In-depth cultivation of the pig gut microbiome towards novel bacterial diversity and tailored functional studies.</title>
        <authorList>
            <person name="Wylensek D."/>
            <person name="Hitch T.C.A."/>
            <person name="Clavel T."/>
        </authorList>
    </citation>
    <scope>NUCLEOTIDE SEQUENCE [LARGE SCALE GENOMIC DNA]</scope>
    <source>
        <strain evidence="4 5">CA-Schmier-601-WT-1</strain>
    </source>
</reference>
<dbReference type="Gene3D" id="1.10.357.10">
    <property type="entry name" value="Tetracycline Repressor, domain 2"/>
    <property type="match status" value="1"/>
</dbReference>
<evidence type="ECO:0000259" key="3">
    <source>
        <dbReference type="PROSITE" id="PS50977"/>
    </source>
</evidence>
<protein>
    <submittedName>
        <fullName evidence="4">TetR/AcrR family transcriptional regulator</fullName>
    </submittedName>
</protein>
<gene>
    <name evidence="4" type="ORF">FYJ68_06755</name>
</gene>
<dbReference type="InterPro" id="IPR001647">
    <property type="entry name" value="HTH_TetR"/>
</dbReference>
<dbReference type="RefSeq" id="WP_154435318.1">
    <property type="nucleotide sequence ID" value="NZ_VUNC01000005.1"/>
</dbReference>
<name>A0A6N7XEN8_9ACTN</name>
<organism evidence="4 5">
    <name type="scientific">Olsenella porci</name>
    <dbReference type="NCBI Taxonomy" id="2652279"/>
    <lineage>
        <taxon>Bacteria</taxon>
        <taxon>Bacillati</taxon>
        <taxon>Actinomycetota</taxon>
        <taxon>Coriobacteriia</taxon>
        <taxon>Coriobacteriales</taxon>
        <taxon>Atopobiaceae</taxon>
        <taxon>Olsenella</taxon>
    </lineage>
</organism>
<dbReference type="PANTHER" id="PTHR43479">
    <property type="entry name" value="ACREF/ENVCD OPERON REPRESSOR-RELATED"/>
    <property type="match status" value="1"/>
</dbReference>
<evidence type="ECO:0000256" key="1">
    <source>
        <dbReference type="ARBA" id="ARBA00023125"/>
    </source>
</evidence>
<feature type="DNA-binding region" description="H-T-H motif" evidence="2">
    <location>
        <begin position="33"/>
        <end position="52"/>
    </location>
</feature>
<dbReference type="SUPFAM" id="SSF46689">
    <property type="entry name" value="Homeodomain-like"/>
    <property type="match status" value="1"/>
</dbReference>